<feature type="coiled-coil region" evidence="2">
    <location>
        <begin position="1195"/>
        <end position="1222"/>
    </location>
</feature>
<evidence type="ECO:0000313" key="6">
    <source>
        <dbReference type="Proteomes" id="UP001151760"/>
    </source>
</evidence>
<evidence type="ECO:0000259" key="4">
    <source>
        <dbReference type="PROSITE" id="PS50158"/>
    </source>
</evidence>
<dbReference type="Proteomes" id="UP001151760">
    <property type="component" value="Unassembled WGS sequence"/>
</dbReference>
<proteinExistence type="predicted"/>
<dbReference type="InterPro" id="IPR001878">
    <property type="entry name" value="Znf_CCHC"/>
</dbReference>
<dbReference type="Pfam" id="PF00098">
    <property type="entry name" value="zf-CCHC"/>
    <property type="match status" value="2"/>
</dbReference>
<evidence type="ECO:0000256" key="2">
    <source>
        <dbReference type="SAM" id="Coils"/>
    </source>
</evidence>
<keyword evidence="1" id="KW-0479">Metal-binding</keyword>
<feature type="region of interest" description="Disordered" evidence="3">
    <location>
        <begin position="1526"/>
        <end position="1573"/>
    </location>
</feature>
<comment type="caution">
    <text evidence="5">The sequence shown here is derived from an EMBL/GenBank/DDBJ whole genome shotgun (WGS) entry which is preliminary data.</text>
</comment>
<dbReference type="PROSITE" id="PS50158">
    <property type="entry name" value="ZF_CCHC"/>
    <property type="match status" value="2"/>
</dbReference>
<reference evidence="5" key="2">
    <citation type="submission" date="2022-01" db="EMBL/GenBank/DDBJ databases">
        <authorList>
            <person name="Yamashiro T."/>
            <person name="Shiraishi A."/>
            <person name="Satake H."/>
            <person name="Nakayama K."/>
        </authorList>
    </citation>
    <scope>NUCLEOTIDE SEQUENCE</scope>
</reference>
<feature type="coiled-coil region" evidence="2">
    <location>
        <begin position="921"/>
        <end position="962"/>
    </location>
</feature>
<reference evidence="5" key="1">
    <citation type="journal article" date="2022" name="Int. J. Mol. Sci.">
        <title>Draft Genome of Tanacetum Coccineum: Genomic Comparison of Closely Related Tanacetum-Family Plants.</title>
        <authorList>
            <person name="Yamashiro T."/>
            <person name="Shiraishi A."/>
            <person name="Nakayama K."/>
            <person name="Satake H."/>
        </authorList>
    </citation>
    <scope>NUCLEOTIDE SEQUENCE</scope>
</reference>
<dbReference type="InterPro" id="IPR036875">
    <property type="entry name" value="Znf_CCHC_sf"/>
</dbReference>
<keyword evidence="1" id="KW-0863">Zinc-finger</keyword>
<dbReference type="SMART" id="SM00343">
    <property type="entry name" value="ZnF_C2HC"/>
    <property type="match status" value="2"/>
</dbReference>
<evidence type="ECO:0000256" key="3">
    <source>
        <dbReference type="SAM" id="MobiDB-lite"/>
    </source>
</evidence>
<keyword evidence="2" id="KW-0175">Coiled coil</keyword>
<evidence type="ECO:0000256" key="1">
    <source>
        <dbReference type="PROSITE-ProRule" id="PRU00047"/>
    </source>
</evidence>
<sequence>MLASFSLHGTSQTYNTHRERERGREAERLRLVEGRVCANTPLTLRNAERVQCARARWLWLLWSHIHRYMSAPTILRYFVWSTGVPFKSASRCFVAIGVPMLSHEEEIDLETAQTTTTAKTILKYGEYDMWRLRIKQYFQVQDYALWDVIENGNSFKPVAQTRTNADGTSTSLIPGPVTTEEKAQKKNDVKAKNISQEDLNLKFLRNLPSEWNTHVVVWRNKPDLDTMSLDDLYNNFKIVEQEAKVTATSSSSSSSQNMAFVSSPSTSQPNGFQLIYEDLKQIHEDDIEEMDLKWQLALLSMRTRRFFQKTGRKITINGSDTARYDQSKVECFNCHKMGHFARECRRPRNQDNMNRNQDNSRRTVNVEETSSKAMVAIDGAGFDWSYMADDEVPINMALMEDLWMNVPANKALMAFSDSEPEFEGYRPKTSKNVSEDMSNKVKESLDTPLVKELVSDDKLEKKTVFLTVAKIEFVRPKQQEKPVRKPVKYAEIYSFDHVQANCNYHQRERVISGNNYTRVNYNYFAKRSHPNAHRNMVPRAVLMKSGLRFLIQMIFKRPVPIPALLCLIGLITNHGHNEFEYTAEERKMDCKFFNQLINDHLSLEPQGIHLELPLREVFFLDQKDLVLNSPKKTENHSCTMNLSGSRRFQLNSKFVNNMSPEWDRFVTAVKLNKGNEGAHNRAENANAGQGKPVKCYNCNRIGHIAWNCTQLKHLQNSYYFKDKMLLMQAQENGAVLDEEELLFLAGKQANTFDADMDNQPVQDLALNEDNIFQAEESGPANPQASPSNASILSEVHILENYIDHSVTNQDEHKIHNEVQQENVIDSTSIDMGNSNVIPYEQYLSADNISVVPSCASSALNDVCVSSDNDAFIPHDLIATELKIYKEQVAIYEQRAKFELTEREQRMDDQMRMLIQNRNKTEENLKKELHSVKLQLNSTMENNKIIEETVTTLKQEFKQKESKFLTDFSSLKHLNDKLEKKLHSQDQSIQTVHMMLNLTQVYDQNTKTALELLKTHHVSIIVPSSKEDLELAETIRNKLHAKMNDSACVEKRVNITPPNYSKENFMATFTPQTQLTPEQVFWSIDLEKQKAEELKANAPPLPVLPPATVYPPNTPVHLVPRTLPTTSQVNIGLYVITQLFWDIEKTCKKRITSTGITEGERGFKQTKRCYLTKVIPFFNLLKEHFNGVQKSMVTEVRAMKAVFENLEAEVDQNEIDLKSGEIERKNLLITNENLIAECLSKDVFYTATDSVLNVSRFSDMHDAFTIAQNCIADLESENFNLRNKIQNDDHDSMIKHFSKLEVEHFNLQLKYQNLKERFGNKKLVTSSDAPSFDSLFVIGKLNEQIQSRGNTIRELKKKISRLTKKNSDADPILDLKALVSQKKDLTSKLNALHDLNECFQAENVKIKQHYKELYDSIKITRAKTIEHTTSLIANNDNFKKKGKPVLQQRRNQSVVRQPTTFKSERPRISKLRFASQVDVNNDLSKPVTTHYLPKERESAVAKPHHMIAPDSSRYSLNDMVHNHDIEEAKKKTQESSTNSDSSVMPSARSQGTTNGSKPKPRINNQKFRNWPASKTSYVTTKTMPIAEHSRNFRNFSDSKHFVCSTCQKCVFNANHDSCVTKFLNEVNSRAKVPSNKTTNRNKPVKQTSFAKKLERQIPKGHRWVPTGKIFTSSTTKVDSEPLNGSNEDITNLYECENILDVSAGTLNLSAGMMIPLDSQYPAGRNVYIRDLVDLEHLSDTKVLTMKMEILLEPTSNKLLRTCKYGDSDGCTLDDPILILEILSRRFFLRGIYLITCSLKDGDGDTSFQGAIPTKTAADAKVAIQEMAEYSQKWHNGTSLKNKSTKTSDGMDAIQA</sequence>
<feature type="region of interest" description="Disordered" evidence="3">
    <location>
        <begin position="1"/>
        <end position="22"/>
    </location>
</feature>
<feature type="domain" description="CCHC-type" evidence="4">
    <location>
        <begin position="331"/>
        <end position="346"/>
    </location>
</feature>
<feature type="compositionally biased region" description="Polar residues" evidence="3">
    <location>
        <begin position="1533"/>
        <end position="1573"/>
    </location>
</feature>
<gene>
    <name evidence="5" type="ORF">Tco_0876570</name>
</gene>
<feature type="compositionally biased region" description="Polar residues" evidence="3">
    <location>
        <begin position="256"/>
        <end position="268"/>
    </location>
</feature>
<feature type="domain" description="CCHC-type" evidence="4">
    <location>
        <begin position="694"/>
        <end position="710"/>
    </location>
</feature>
<keyword evidence="6" id="KW-1185">Reference proteome</keyword>
<dbReference type="SUPFAM" id="SSF57756">
    <property type="entry name" value="Retrovirus zinc finger-like domains"/>
    <property type="match status" value="2"/>
</dbReference>
<organism evidence="5 6">
    <name type="scientific">Tanacetum coccineum</name>
    <dbReference type="NCBI Taxonomy" id="301880"/>
    <lineage>
        <taxon>Eukaryota</taxon>
        <taxon>Viridiplantae</taxon>
        <taxon>Streptophyta</taxon>
        <taxon>Embryophyta</taxon>
        <taxon>Tracheophyta</taxon>
        <taxon>Spermatophyta</taxon>
        <taxon>Magnoliopsida</taxon>
        <taxon>eudicotyledons</taxon>
        <taxon>Gunneridae</taxon>
        <taxon>Pentapetalae</taxon>
        <taxon>asterids</taxon>
        <taxon>campanulids</taxon>
        <taxon>Asterales</taxon>
        <taxon>Asteraceae</taxon>
        <taxon>Asteroideae</taxon>
        <taxon>Anthemideae</taxon>
        <taxon>Anthemidinae</taxon>
        <taxon>Tanacetum</taxon>
    </lineage>
</organism>
<dbReference type="Gene3D" id="4.10.60.10">
    <property type="entry name" value="Zinc finger, CCHC-type"/>
    <property type="match status" value="1"/>
</dbReference>
<accession>A0ABQ5BXW9</accession>
<dbReference type="EMBL" id="BQNB010013594">
    <property type="protein sequence ID" value="GJT17864.1"/>
    <property type="molecule type" value="Genomic_DNA"/>
</dbReference>
<evidence type="ECO:0000313" key="5">
    <source>
        <dbReference type="EMBL" id="GJT17864.1"/>
    </source>
</evidence>
<protein>
    <submittedName>
        <fullName evidence="5">Integrase, catalytic region, zinc finger, CCHC-type containing protein</fullName>
    </submittedName>
</protein>
<feature type="region of interest" description="Disordered" evidence="3">
    <location>
        <begin position="246"/>
        <end position="268"/>
    </location>
</feature>
<name>A0ABQ5BXW9_9ASTR</name>
<keyword evidence="1" id="KW-0862">Zinc</keyword>